<evidence type="ECO:0000313" key="5">
    <source>
        <dbReference type="Proteomes" id="UP001239445"/>
    </source>
</evidence>
<feature type="domain" description="Asteroid" evidence="3">
    <location>
        <begin position="144"/>
        <end position="394"/>
    </location>
</feature>
<dbReference type="EMBL" id="MU839828">
    <property type="protein sequence ID" value="KAK1759522.1"/>
    <property type="molecule type" value="Genomic_DNA"/>
</dbReference>
<proteinExistence type="inferred from homology"/>
<comment type="caution">
    <text evidence="4">The sequence shown here is derived from an EMBL/GenBank/DDBJ whole genome shotgun (WGS) entry which is preliminary data.</text>
</comment>
<accession>A0AAJ0F9X3</accession>
<evidence type="ECO:0000256" key="2">
    <source>
        <dbReference type="SAM" id="MobiDB-lite"/>
    </source>
</evidence>
<gene>
    <name evidence="4" type="ORF">QBC47DRAFT_372263</name>
</gene>
<feature type="compositionally biased region" description="Basic residues" evidence="2">
    <location>
        <begin position="565"/>
        <end position="574"/>
    </location>
</feature>
<reference evidence="4" key="1">
    <citation type="submission" date="2023-06" db="EMBL/GenBank/DDBJ databases">
        <title>Genome-scale phylogeny and comparative genomics of the fungal order Sordariales.</title>
        <authorList>
            <consortium name="Lawrence Berkeley National Laboratory"/>
            <person name="Hensen N."/>
            <person name="Bonometti L."/>
            <person name="Westerberg I."/>
            <person name="Brannstrom I.O."/>
            <person name="Guillou S."/>
            <person name="Cros-Aarteil S."/>
            <person name="Calhoun S."/>
            <person name="Haridas S."/>
            <person name="Kuo A."/>
            <person name="Mondo S."/>
            <person name="Pangilinan J."/>
            <person name="Riley R."/>
            <person name="Labutti K."/>
            <person name="Andreopoulos B."/>
            <person name="Lipzen A."/>
            <person name="Chen C."/>
            <person name="Yanf M."/>
            <person name="Daum C."/>
            <person name="Ng V."/>
            <person name="Clum A."/>
            <person name="Steindorff A."/>
            <person name="Ohm R."/>
            <person name="Martin F."/>
            <person name="Silar P."/>
            <person name="Natvig D."/>
            <person name="Lalanne C."/>
            <person name="Gautier V."/>
            <person name="Ament-Velasquez S.L."/>
            <person name="Kruys A."/>
            <person name="Hutchinson M.I."/>
            <person name="Powell A.J."/>
            <person name="Barry K."/>
            <person name="Miller A.N."/>
            <person name="Grigoriev I.V."/>
            <person name="Debuchy R."/>
            <person name="Gladieux P."/>
            <person name="Thoren M.H."/>
            <person name="Johannesson H."/>
        </authorList>
    </citation>
    <scope>NUCLEOTIDE SEQUENCE</scope>
    <source>
        <strain evidence="4">PSN4</strain>
    </source>
</reference>
<evidence type="ECO:0000259" key="3">
    <source>
        <dbReference type="Pfam" id="PF12813"/>
    </source>
</evidence>
<dbReference type="SUPFAM" id="SSF88723">
    <property type="entry name" value="PIN domain-like"/>
    <property type="match status" value="1"/>
</dbReference>
<dbReference type="PANTHER" id="PTHR15665">
    <property type="entry name" value="ASTEROID PROTEIN"/>
    <property type="match status" value="1"/>
</dbReference>
<dbReference type="Pfam" id="PF12813">
    <property type="entry name" value="XPG_I_2"/>
    <property type="match status" value="1"/>
</dbReference>
<comment type="similarity">
    <text evidence="1">Belongs to the asteroid family.</text>
</comment>
<protein>
    <submittedName>
        <fullName evidence="4">XPG domain containing-domain-containing protein</fullName>
    </submittedName>
</protein>
<dbReference type="AlphaFoldDB" id="A0AAJ0F9X3"/>
<keyword evidence="5" id="KW-1185">Reference proteome</keyword>
<dbReference type="InterPro" id="IPR029060">
    <property type="entry name" value="PIN-like_dom_sf"/>
</dbReference>
<name>A0AAJ0F9X3_9PEZI</name>
<feature type="compositionally biased region" description="Polar residues" evidence="2">
    <location>
        <begin position="575"/>
        <end position="590"/>
    </location>
</feature>
<dbReference type="InterPro" id="IPR039436">
    <property type="entry name" value="Asteroid_dom"/>
</dbReference>
<dbReference type="Gene3D" id="3.40.50.1010">
    <property type="entry name" value="5'-nuclease"/>
    <property type="match status" value="1"/>
</dbReference>
<dbReference type="PANTHER" id="PTHR15665:SF1">
    <property type="entry name" value="PROTEIN ASTEROID HOMOLOG 1"/>
    <property type="match status" value="1"/>
</dbReference>
<organism evidence="4 5">
    <name type="scientific">Echria macrotheca</name>
    <dbReference type="NCBI Taxonomy" id="438768"/>
    <lineage>
        <taxon>Eukaryota</taxon>
        <taxon>Fungi</taxon>
        <taxon>Dikarya</taxon>
        <taxon>Ascomycota</taxon>
        <taxon>Pezizomycotina</taxon>
        <taxon>Sordariomycetes</taxon>
        <taxon>Sordariomycetidae</taxon>
        <taxon>Sordariales</taxon>
        <taxon>Schizotheciaceae</taxon>
        <taxon>Echria</taxon>
    </lineage>
</organism>
<feature type="region of interest" description="Disordered" evidence="2">
    <location>
        <begin position="559"/>
        <end position="599"/>
    </location>
</feature>
<sequence length="599" mass="66304">MGIPRLKARLQPYGERGVLQPCRAVIDGPALAYHILGLCLRNSKSSPFEQPSYAQLAKTALEWLDQVGRYGVFVSAIYFDGYLPQQKRPERLDRLRGSSKALANYYRANTAGVPRQRAHFEEDASVELFPDSGGKESKLPPPPPTFLVAAIFDALRNSEEYSSRTRMVPGEADGFCAEHAVSNDAVVFTGDSDLLLHDIGPNGRVVFFGDIEADLEEGQLKCVQFRVSEIRRRLELNSEDGLAQLGFEIFTDPHSTLKEAAERARRRLTASKDPISYDKFLKQFVSPETAPRSECTSALSLDTKVSELLLSCLPMPDEKQELDDENGDSEGASKPVEMFLPFLLDCPTRTSAWEPSRHVRQVGYSLLQSIRGASIPSVSEFRRLQGTSSGTRVPVLSPADMGHEISQLLNVLSTIRSQIQKPELIWALLAIYQDVVLAQEQNKGSPLSFQLLRQYALGTLDQGSWGFIHFLAETQATLFSLRLLCQIVDFTKSLDASKLPPKMTELREELADLPPLEEYPWVRNFADILRDVGRANGFACLAGIFSGQKDIVEQIEAIQGAPTPKNKKAKKRKASVSQGTTASRTPSSNPFEALAGRDA</sequence>
<dbReference type="Proteomes" id="UP001239445">
    <property type="component" value="Unassembled WGS sequence"/>
</dbReference>
<evidence type="ECO:0000256" key="1">
    <source>
        <dbReference type="ARBA" id="ARBA00007398"/>
    </source>
</evidence>
<evidence type="ECO:0000313" key="4">
    <source>
        <dbReference type="EMBL" id="KAK1759522.1"/>
    </source>
</evidence>
<dbReference type="InterPro" id="IPR026832">
    <property type="entry name" value="Asteroid"/>
</dbReference>